<keyword evidence="2" id="KW-1185">Reference proteome</keyword>
<sequence length="276" mass="30068">MPIDTSSYYPEVPSPDGGNDGYSLNRREGGLFGSSQNNPEPPEREPLPRHDAPERESEKKNRSKDDPESSGERFITVCSNLLSWILVPLLMPVYGLILAFGLSILDVAPIGMRITFTLIATGINVVIPMILVVLLKRMGLVDDLGLNGRKERLIPYIISIVALVGTSWLMWAKGAPLWLSLFFAGGALGGLINMLINFRWKISAHAAGVAGVVALLIRIAKDGSPEPELFFWLITSILLAGLLGSARVWLGRHTVWQVLAGYAVGFGCVFLLTMIS</sequence>
<protein>
    <submittedName>
        <fullName evidence="1">Uncharacterized protein</fullName>
    </submittedName>
</protein>
<organism evidence="1 2">
    <name type="scientific">Lepagella muris</name>
    <dbReference type="NCBI Taxonomy" id="3032870"/>
    <lineage>
        <taxon>Bacteria</taxon>
        <taxon>Pseudomonadati</taxon>
        <taxon>Bacteroidota</taxon>
        <taxon>Bacteroidia</taxon>
        <taxon>Bacteroidales</taxon>
        <taxon>Muribaculaceae</taxon>
        <taxon>Lepagella</taxon>
    </lineage>
</organism>
<gene>
    <name evidence="1" type="ORF">E5331_19830</name>
</gene>
<dbReference type="EMBL" id="SRYB01000058">
    <property type="protein sequence ID" value="TGY75565.1"/>
    <property type="molecule type" value="Genomic_DNA"/>
</dbReference>
<dbReference type="Proteomes" id="UP000306319">
    <property type="component" value="Unassembled WGS sequence"/>
</dbReference>
<evidence type="ECO:0000313" key="1">
    <source>
        <dbReference type="EMBL" id="TGY75565.1"/>
    </source>
</evidence>
<accession>A0AC61RE39</accession>
<comment type="caution">
    <text evidence="1">The sequence shown here is derived from an EMBL/GenBank/DDBJ whole genome shotgun (WGS) entry which is preliminary data.</text>
</comment>
<reference evidence="1" key="1">
    <citation type="submission" date="2019-04" db="EMBL/GenBank/DDBJ databases">
        <title>Microbes associate with the intestines of laboratory mice.</title>
        <authorList>
            <person name="Navarre W."/>
            <person name="Wong E."/>
            <person name="Huang K."/>
            <person name="Tropini C."/>
            <person name="Ng K."/>
            <person name="Yu B."/>
        </authorList>
    </citation>
    <scope>NUCLEOTIDE SEQUENCE</scope>
    <source>
        <strain evidence="1">NM04_E33</strain>
    </source>
</reference>
<evidence type="ECO:0000313" key="2">
    <source>
        <dbReference type="Proteomes" id="UP000306319"/>
    </source>
</evidence>
<name>A0AC61RE39_9BACT</name>
<proteinExistence type="predicted"/>